<dbReference type="InterPro" id="IPR050628">
    <property type="entry name" value="SNF2_RAD54_helicase_TF"/>
</dbReference>
<keyword evidence="12" id="KW-0539">Nucleus</keyword>
<evidence type="ECO:0000256" key="3">
    <source>
        <dbReference type="ARBA" id="ARBA00022472"/>
    </source>
</evidence>
<dbReference type="PROSITE" id="PS51192">
    <property type="entry name" value="HELICASE_ATP_BIND_1"/>
    <property type="match status" value="1"/>
</dbReference>
<dbReference type="CDD" id="cd18793">
    <property type="entry name" value="SF2_C_SNF"/>
    <property type="match status" value="1"/>
</dbReference>
<dbReference type="FunFam" id="3.40.50.10810:FF:000043">
    <property type="entry name" value="Transcription termination factor 2"/>
    <property type="match status" value="1"/>
</dbReference>
<name>A0A1Y1MJ88_PHOPY</name>
<dbReference type="GO" id="GO:0005737">
    <property type="term" value="C:cytoplasm"/>
    <property type="evidence" value="ECO:0007669"/>
    <property type="project" value="UniProtKB-ARBA"/>
</dbReference>
<keyword evidence="11" id="KW-0804">Transcription</keyword>
<proteinExistence type="inferred from homology"/>
<dbReference type="InterPro" id="IPR027417">
    <property type="entry name" value="P-loop_NTPase"/>
</dbReference>
<feature type="region of interest" description="Disordered" evidence="16">
    <location>
        <begin position="1"/>
        <end position="147"/>
    </location>
</feature>
<feature type="compositionally biased region" description="Basic and acidic residues" evidence="16">
    <location>
        <begin position="24"/>
        <end position="39"/>
    </location>
</feature>
<evidence type="ECO:0000256" key="1">
    <source>
        <dbReference type="ARBA" id="ARBA00004123"/>
    </source>
</evidence>
<reference evidence="19" key="1">
    <citation type="journal article" date="2016" name="Sci. Rep.">
        <title>Molecular characterization of firefly nuptial gifts: a multi-omics approach sheds light on postcopulatory sexual selection.</title>
        <authorList>
            <person name="Al-Wathiqui N."/>
            <person name="Fallon T.R."/>
            <person name="South A."/>
            <person name="Weng J.K."/>
            <person name="Lewis S.M."/>
        </authorList>
    </citation>
    <scope>NUCLEOTIDE SEQUENCE</scope>
</reference>
<dbReference type="PROSITE" id="PS51194">
    <property type="entry name" value="HELICASE_CTER"/>
    <property type="match status" value="1"/>
</dbReference>
<dbReference type="GO" id="GO:0004386">
    <property type="term" value="F:helicase activity"/>
    <property type="evidence" value="ECO:0007669"/>
    <property type="project" value="UniProtKB-KW"/>
</dbReference>
<feature type="domain" description="Helicase C-terminal" evidence="18">
    <location>
        <begin position="709"/>
        <end position="874"/>
    </location>
</feature>
<evidence type="ECO:0000256" key="14">
    <source>
        <dbReference type="ARBA" id="ARBA00079067"/>
    </source>
</evidence>
<keyword evidence="6" id="KW-0378">Hydrolase</keyword>
<dbReference type="Pfam" id="PF00176">
    <property type="entry name" value="SNF2-rel_dom"/>
    <property type="match status" value="1"/>
</dbReference>
<keyword evidence="5" id="KW-0547">Nucleotide-binding</keyword>
<dbReference type="GO" id="GO:0003677">
    <property type="term" value="F:DNA binding"/>
    <property type="evidence" value="ECO:0007669"/>
    <property type="project" value="UniProtKB-KW"/>
</dbReference>
<dbReference type="InterPro" id="IPR000330">
    <property type="entry name" value="SNF2_N"/>
</dbReference>
<dbReference type="InterPro" id="IPR014001">
    <property type="entry name" value="Helicase_ATP-bd"/>
</dbReference>
<dbReference type="InterPro" id="IPR001650">
    <property type="entry name" value="Helicase_C-like"/>
</dbReference>
<dbReference type="Gene3D" id="3.40.50.10810">
    <property type="entry name" value="Tandem AAA-ATPase domain"/>
    <property type="match status" value="1"/>
</dbReference>
<dbReference type="InterPro" id="IPR049730">
    <property type="entry name" value="SNF2/RAD54-like_C"/>
</dbReference>
<keyword evidence="9" id="KW-0805">Transcription regulation</keyword>
<feature type="domain" description="Helicase ATP-binding" evidence="17">
    <location>
        <begin position="317"/>
        <end position="495"/>
    </location>
</feature>
<keyword evidence="8" id="KW-0067">ATP-binding</keyword>
<feature type="compositionally biased region" description="Acidic residues" evidence="16">
    <location>
        <begin position="69"/>
        <end position="79"/>
    </location>
</feature>
<comment type="subcellular location">
    <subcellularLocation>
        <location evidence="1">Nucleus</location>
    </subcellularLocation>
</comment>
<evidence type="ECO:0000256" key="8">
    <source>
        <dbReference type="ARBA" id="ARBA00022840"/>
    </source>
</evidence>
<dbReference type="GO" id="GO:0016787">
    <property type="term" value="F:hydrolase activity"/>
    <property type="evidence" value="ECO:0007669"/>
    <property type="project" value="UniProtKB-KW"/>
</dbReference>
<evidence type="ECO:0000256" key="11">
    <source>
        <dbReference type="ARBA" id="ARBA00023163"/>
    </source>
</evidence>
<dbReference type="Gene3D" id="3.40.50.300">
    <property type="entry name" value="P-loop containing nucleotide triphosphate hydrolases"/>
    <property type="match status" value="1"/>
</dbReference>
<keyword evidence="7" id="KW-0347">Helicase</keyword>
<evidence type="ECO:0000256" key="13">
    <source>
        <dbReference type="ARBA" id="ARBA00070113"/>
    </source>
</evidence>
<evidence type="ECO:0000256" key="15">
    <source>
        <dbReference type="ARBA" id="ARBA00082628"/>
    </source>
</evidence>
<evidence type="ECO:0000313" key="19">
    <source>
        <dbReference type="EMBL" id="JAV83946.1"/>
    </source>
</evidence>
<dbReference type="SUPFAM" id="SSF52540">
    <property type="entry name" value="P-loop containing nucleoside triphosphate hydrolases"/>
    <property type="match status" value="2"/>
</dbReference>
<dbReference type="GO" id="GO:0006281">
    <property type="term" value="P:DNA repair"/>
    <property type="evidence" value="ECO:0007669"/>
    <property type="project" value="TreeGrafter"/>
</dbReference>
<sequence length="879" mass="99654">MASFLKEQVPETPDPSDDEALSASKEHSIVDSSIVHDSDFSVEDLGDENEDDSFIVPAQRRNGPVIIDSDSDSEEEDSDGSGVQEIDDASPIKVDSMGSFSQYNQSKDESDVEEIDDGSPIKVETKGTFKPHDGKQESKHSIASKMHQSKIETAKMTEDTSPKQLVSSVQYNAQQSKIETLRYSLEKMKNFMREVTLSKLPDGGRSVLARLDKLQQEYKLEESIFKQMKIDTTEQPKLQPVSWTQLEQGLGRVEPKTFGKKAMQTLNVQKALTMDRLEQLHGSLKSCPTAETEIDQPEGLKVELMSHQKHALAWLMWREKQKPPGGILADDMGLGKTLTMISLTLKVLQQEEEDNENEAPGRSSKYPGGTLVVCPASVIYQWEAEIKKHVKKGLLTVGMYHGGDRDTKAKRLAKHNIVLTTYALVMSDFQKDGPLFKVKWRRIIVDEAHQIRNYKTKTAVAMCELSARSRWVLTGTPIHNKELDLYSLLKFLRCSPFDDLAVWKRWVANKQAGGQDRMNTVMSSLLLRRTKQELQEKKMLNSLPEKSWTLVSVNLDKEETSIYQKILIFSRTLFAQFLHQRAEKRDELAPPTAKPNEEYYKMHKHLLKLNRVKAVTQTEILMLILRLRQICCHPSLITNMLQGEENLDDEDIQGVDELNLLEQLNNLNINEEDANDVPDENNTLGLAAASRNLLNPSNPIFAEDRQSSKMKVMLSLIRESIDSGDKIIVVSQWTRVLDLLTIQLRACRLEHYRLDGSVPIHKRMTLVTNFNNPKDGVKVFLLSLSAGGVGLNLIGGNRLILTDLHWNPQLEMQAQDRIYRVGQTKPVKIFKIMALDTIEERIKQLQKNKLEMSDKVLSGVQVGEQSKLSLNDIKLLFNM</sequence>
<dbReference type="EMBL" id="GEZM01034037">
    <property type="protein sequence ID" value="JAV83946.1"/>
    <property type="molecule type" value="Transcribed_RNA"/>
</dbReference>
<evidence type="ECO:0000259" key="17">
    <source>
        <dbReference type="PROSITE" id="PS51192"/>
    </source>
</evidence>
<dbReference type="GO" id="GO:0008094">
    <property type="term" value="F:ATP-dependent activity, acting on DNA"/>
    <property type="evidence" value="ECO:0007669"/>
    <property type="project" value="UniProtKB-ARBA"/>
</dbReference>
<dbReference type="SMART" id="SM00490">
    <property type="entry name" value="HELICc"/>
    <property type="match status" value="1"/>
</dbReference>
<evidence type="ECO:0000256" key="2">
    <source>
        <dbReference type="ARBA" id="ARBA00007025"/>
    </source>
</evidence>
<feature type="compositionally biased region" description="Basic and acidic residues" evidence="16">
    <location>
        <begin position="123"/>
        <end position="140"/>
    </location>
</feature>
<accession>A0A1Y1MJ88</accession>
<dbReference type="SMART" id="SM00487">
    <property type="entry name" value="DEXDc"/>
    <property type="match status" value="1"/>
</dbReference>
<evidence type="ECO:0000256" key="10">
    <source>
        <dbReference type="ARBA" id="ARBA00023125"/>
    </source>
</evidence>
<organism evidence="19">
    <name type="scientific">Photinus pyralis</name>
    <name type="common">Common eastern firefly</name>
    <name type="synonym">Lampyris pyralis</name>
    <dbReference type="NCBI Taxonomy" id="7054"/>
    <lineage>
        <taxon>Eukaryota</taxon>
        <taxon>Metazoa</taxon>
        <taxon>Ecdysozoa</taxon>
        <taxon>Arthropoda</taxon>
        <taxon>Hexapoda</taxon>
        <taxon>Insecta</taxon>
        <taxon>Pterygota</taxon>
        <taxon>Neoptera</taxon>
        <taxon>Endopterygota</taxon>
        <taxon>Coleoptera</taxon>
        <taxon>Polyphaga</taxon>
        <taxon>Elateriformia</taxon>
        <taxon>Elateroidea</taxon>
        <taxon>Lampyridae</taxon>
        <taxon>Lampyrinae</taxon>
        <taxon>Photinus</taxon>
    </lineage>
</organism>
<protein>
    <recommendedName>
        <fullName evidence="13">Transcription termination factor 2</fullName>
    </recommendedName>
    <alternativeName>
        <fullName evidence="15">RNA polymerase II termination factor</fullName>
    </alternativeName>
    <alternativeName>
        <fullName evidence="14">Transcription release factor 2</fullName>
    </alternativeName>
</protein>
<evidence type="ECO:0000256" key="4">
    <source>
        <dbReference type="ARBA" id="ARBA00022553"/>
    </source>
</evidence>
<dbReference type="GO" id="GO:0005634">
    <property type="term" value="C:nucleus"/>
    <property type="evidence" value="ECO:0007669"/>
    <property type="project" value="UniProtKB-SubCell"/>
</dbReference>
<dbReference type="PANTHER" id="PTHR45626">
    <property type="entry name" value="TRANSCRIPTION TERMINATION FACTOR 2-RELATED"/>
    <property type="match status" value="1"/>
</dbReference>
<evidence type="ECO:0000256" key="5">
    <source>
        <dbReference type="ARBA" id="ARBA00022741"/>
    </source>
</evidence>
<keyword evidence="10" id="KW-0238">DNA-binding</keyword>
<evidence type="ECO:0000256" key="7">
    <source>
        <dbReference type="ARBA" id="ARBA00022806"/>
    </source>
</evidence>
<evidence type="ECO:0000256" key="9">
    <source>
        <dbReference type="ARBA" id="ARBA00023015"/>
    </source>
</evidence>
<dbReference type="AlphaFoldDB" id="A0A1Y1MJ88"/>
<keyword evidence="3" id="KW-0806">Transcription termination</keyword>
<evidence type="ECO:0000256" key="12">
    <source>
        <dbReference type="ARBA" id="ARBA00023242"/>
    </source>
</evidence>
<dbReference type="InterPro" id="IPR038718">
    <property type="entry name" value="SNF2-like_sf"/>
</dbReference>
<feature type="compositionally biased region" description="Acidic residues" evidence="16">
    <location>
        <begin position="40"/>
        <end position="53"/>
    </location>
</feature>
<evidence type="ECO:0000259" key="18">
    <source>
        <dbReference type="PROSITE" id="PS51194"/>
    </source>
</evidence>
<comment type="similarity">
    <text evidence="2">Belongs to the SNF2/RAD54 helicase family.</text>
</comment>
<dbReference type="GO" id="GO:0005524">
    <property type="term" value="F:ATP binding"/>
    <property type="evidence" value="ECO:0007669"/>
    <property type="project" value="UniProtKB-KW"/>
</dbReference>
<dbReference type="Pfam" id="PF00271">
    <property type="entry name" value="Helicase_C"/>
    <property type="match status" value="1"/>
</dbReference>
<evidence type="ECO:0000256" key="16">
    <source>
        <dbReference type="SAM" id="MobiDB-lite"/>
    </source>
</evidence>
<keyword evidence="4" id="KW-0597">Phosphoprotein</keyword>
<evidence type="ECO:0000256" key="6">
    <source>
        <dbReference type="ARBA" id="ARBA00022801"/>
    </source>
</evidence>
<dbReference type="PANTHER" id="PTHR45626:SF50">
    <property type="entry name" value="TRANSCRIPTION TERMINATION FACTOR 2"/>
    <property type="match status" value="1"/>
</dbReference>
<dbReference type="GO" id="GO:0006353">
    <property type="term" value="P:DNA-templated transcription termination"/>
    <property type="evidence" value="ECO:0007669"/>
    <property type="project" value="UniProtKB-KW"/>
</dbReference>